<reference evidence="2" key="1">
    <citation type="submission" date="2021-10" db="EMBL/GenBank/DDBJ databases">
        <title>Tropical sea cucumber genome reveals ecological adaptation and Cuvierian tubules defense mechanism.</title>
        <authorList>
            <person name="Chen T."/>
        </authorList>
    </citation>
    <scope>NUCLEOTIDE SEQUENCE</scope>
    <source>
        <strain evidence="2">Nanhai2018</strain>
        <tissue evidence="2">Muscle</tissue>
    </source>
</reference>
<evidence type="ECO:0000313" key="2">
    <source>
        <dbReference type="EMBL" id="KAJ8028602.1"/>
    </source>
</evidence>
<keyword evidence="1" id="KW-0175">Coiled coil</keyword>
<dbReference type="OrthoDB" id="5958414at2759"/>
<sequence>MRWTPPLKKLLKIRSDFSRAIAEQKKAIETVKAENAQLKEKCHVLETRISGPEKFQDEHSALHNKHDRFSRKNNIRIVGFPTVPQETCFQIVKVVIVKIGIPDCNLERGQKINGRDSHTLVKLTYFQDKIFVMKNARKALINEGYYIVKDLTKIDLAENADTHVRFQNCSSKELG</sequence>
<dbReference type="Proteomes" id="UP001152320">
    <property type="component" value="Chromosome 15"/>
</dbReference>
<proteinExistence type="predicted"/>
<dbReference type="AlphaFoldDB" id="A0A9Q1GXG0"/>
<feature type="coiled-coil region" evidence="1">
    <location>
        <begin position="21"/>
        <end position="48"/>
    </location>
</feature>
<dbReference type="EMBL" id="JAIZAY010000015">
    <property type="protein sequence ID" value="KAJ8028602.1"/>
    <property type="molecule type" value="Genomic_DNA"/>
</dbReference>
<organism evidence="2 3">
    <name type="scientific">Holothuria leucospilota</name>
    <name type="common">Black long sea cucumber</name>
    <name type="synonym">Mertensiothuria leucospilota</name>
    <dbReference type="NCBI Taxonomy" id="206669"/>
    <lineage>
        <taxon>Eukaryota</taxon>
        <taxon>Metazoa</taxon>
        <taxon>Echinodermata</taxon>
        <taxon>Eleutherozoa</taxon>
        <taxon>Echinozoa</taxon>
        <taxon>Holothuroidea</taxon>
        <taxon>Aspidochirotacea</taxon>
        <taxon>Aspidochirotida</taxon>
        <taxon>Holothuriidae</taxon>
        <taxon>Holothuria</taxon>
    </lineage>
</organism>
<keyword evidence="3" id="KW-1185">Reference proteome</keyword>
<accession>A0A9Q1GXG0</accession>
<protein>
    <submittedName>
        <fullName evidence="2">Uncharacterized protein</fullName>
    </submittedName>
</protein>
<evidence type="ECO:0000256" key="1">
    <source>
        <dbReference type="SAM" id="Coils"/>
    </source>
</evidence>
<name>A0A9Q1GXG0_HOLLE</name>
<evidence type="ECO:0000313" key="3">
    <source>
        <dbReference type="Proteomes" id="UP001152320"/>
    </source>
</evidence>
<gene>
    <name evidence="2" type="ORF">HOLleu_30892</name>
</gene>
<comment type="caution">
    <text evidence="2">The sequence shown here is derived from an EMBL/GenBank/DDBJ whole genome shotgun (WGS) entry which is preliminary data.</text>
</comment>